<dbReference type="Pfam" id="PF15943">
    <property type="entry name" value="YdaS_toxin"/>
    <property type="match status" value="1"/>
</dbReference>
<dbReference type="SUPFAM" id="SSF47413">
    <property type="entry name" value="lambda repressor-like DNA-binding domains"/>
    <property type="match status" value="1"/>
</dbReference>
<dbReference type="RefSeq" id="WP_108924234.1">
    <property type="nucleotide sequence ID" value="NZ_CP029206.1"/>
</dbReference>
<dbReference type="AlphaFoldDB" id="A0A2U8FK76"/>
<evidence type="ECO:0000313" key="2">
    <source>
        <dbReference type="Proteomes" id="UP000244920"/>
    </source>
</evidence>
<reference evidence="2" key="1">
    <citation type="submission" date="2018-05" db="EMBL/GenBank/DDBJ databases">
        <title>Complete genome sequence of Actinobacillus porcitonsillarum reference strain 9953L55 (CCUG 46996).</title>
        <authorList>
            <person name="Dona V."/>
            <person name="Perreten V."/>
        </authorList>
    </citation>
    <scope>NUCLEOTIDE SEQUENCE [LARGE SCALE GENOMIC DNA]</scope>
    <source>
        <strain evidence="2">9953L55</strain>
    </source>
</reference>
<dbReference type="InterPro" id="IPR031856">
    <property type="entry name" value="YdaS_toxin-like"/>
</dbReference>
<sequence length="69" mass="7665">MNTKIKEAIEYCGSKIALARACGVTHGAVNKWLKGGGIDSKYLLRIEQATEGKVTIREICEELENENRI</sequence>
<organism evidence="1 2">
    <name type="scientific">Actinobacillus porcitonsillarum</name>
    <dbReference type="NCBI Taxonomy" id="189834"/>
    <lineage>
        <taxon>Bacteria</taxon>
        <taxon>Pseudomonadati</taxon>
        <taxon>Pseudomonadota</taxon>
        <taxon>Gammaproteobacteria</taxon>
        <taxon>Pasteurellales</taxon>
        <taxon>Pasteurellaceae</taxon>
        <taxon>Actinobacillus</taxon>
    </lineage>
</organism>
<proteinExistence type="predicted"/>
<dbReference type="Proteomes" id="UP000244920">
    <property type="component" value="Chromosome"/>
</dbReference>
<dbReference type="Gene3D" id="1.10.260.40">
    <property type="entry name" value="lambda repressor-like DNA-binding domains"/>
    <property type="match status" value="1"/>
</dbReference>
<protein>
    <submittedName>
        <fullName evidence="1">Transcriptional regulator</fullName>
    </submittedName>
</protein>
<accession>A0A2U8FK76</accession>
<dbReference type="InterPro" id="IPR010982">
    <property type="entry name" value="Lambda_DNA-bd_dom_sf"/>
</dbReference>
<keyword evidence="2" id="KW-1185">Reference proteome</keyword>
<dbReference type="KEGG" id="apor:DDU33_07775"/>
<name>A0A2U8FK76_9PAST</name>
<dbReference type="EMBL" id="CP029206">
    <property type="protein sequence ID" value="AWI51389.1"/>
    <property type="molecule type" value="Genomic_DNA"/>
</dbReference>
<evidence type="ECO:0000313" key="1">
    <source>
        <dbReference type="EMBL" id="AWI51389.1"/>
    </source>
</evidence>
<dbReference type="GO" id="GO:0003677">
    <property type="term" value="F:DNA binding"/>
    <property type="evidence" value="ECO:0007669"/>
    <property type="project" value="InterPro"/>
</dbReference>
<gene>
    <name evidence="1" type="ORF">DDU33_07775</name>
</gene>